<proteinExistence type="predicted"/>
<keyword evidence="1" id="KW-1133">Transmembrane helix</keyword>
<accession>A0A8W8P174</accession>
<sequence>IRKIAELMMKFYCLIILAVCLNLADGIVREYYMDGPSTCGQTIIIYNDIINLAARSPISTPNPRRVCTTYLRSGYTDSYYYIKVEWTATIKDCAFSLTIYEGSTPSGAPIKSFRCLGDQENSGVVEVRNSTITVQRDQGSDFVQPHNTFNLSISTFRNQYAATEVSGGTSKGTSKLPTGVIMGFVIGLFAMTIFCR</sequence>
<dbReference type="EnsemblMetazoa" id="G9228.3">
    <property type="protein sequence ID" value="G9228.3:cds"/>
    <property type="gene ID" value="G9228"/>
</dbReference>
<keyword evidence="4" id="KW-1185">Reference proteome</keyword>
<evidence type="ECO:0008006" key="5">
    <source>
        <dbReference type="Google" id="ProtNLM"/>
    </source>
</evidence>
<feature type="transmembrane region" description="Helical" evidence="1">
    <location>
        <begin position="176"/>
        <end position="195"/>
    </location>
</feature>
<feature type="signal peptide" evidence="2">
    <location>
        <begin position="1"/>
        <end position="26"/>
    </location>
</feature>
<evidence type="ECO:0000313" key="4">
    <source>
        <dbReference type="Proteomes" id="UP000005408"/>
    </source>
</evidence>
<keyword evidence="1" id="KW-0472">Membrane</keyword>
<keyword evidence="2" id="KW-0732">Signal</keyword>
<evidence type="ECO:0000256" key="1">
    <source>
        <dbReference type="SAM" id="Phobius"/>
    </source>
</evidence>
<evidence type="ECO:0000256" key="2">
    <source>
        <dbReference type="SAM" id="SignalP"/>
    </source>
</evidence>
<organism evidence="3 4">
    <name type="scientific">Magallana gigas</name>
    <name type="common">Pacific oyster</name>
    <name type="synonym">Crassostrea gigas</name>
    <dbReference type="NCBI Taxonomy" id="29159"/>
    <lineage>
        <taxon>Eukaryota</taxon>
        <taxon>Metazoa</taxon>
        <taxon>Spiralia</taxon>
        <taxon>Lophotrochozoa</taxon>
        <taxon>Mollusca</taxon>
        <taxon>Bivalvia</taxon>
        <taxon>Autobranchia</taxon>
        <taxon>Pteriomorphia</taxon>
        <taxon>Ostreida</taxon>
        <taxon>Ostreoidea</taxon>
        <taxon>Ostreidae</taxon>
        <taxon>Magallana</taxon>
    </lineage>
</organism>
<dbReference type="Proteomes" id="UP000005408">
    <property type="component" value="Unassembled WGS sequence"/>
</dbReference>
<name>A0A8W8P174_MAGGI</name>
<reference evidence="3" key="1">
    <citation type="submission" date="2022-08" db="UniProtKB">
        <authorList>
            <consortium name="EnsemblMetazoa"/>
        </authorList>
    </citation>
    <scope>IDENTIFICATION</scope>
    <source>
        <strain evidence="3">05x7-T-G4-1.051#20</strain>
    </source>
</reference>
<feature type="chain" id="PRO_5042432266" description="CUB domain-containing protein" evidence="2">
    <location>
        <begin position="27"/>
        <end position="196"/>
    </location>
</feature>
<dbReference type="EnsemblMetazoa" id="G9228.2">
    <property type="protein sequence ID" value="G9228.2:cds"/>
    <property type="gene ID" value="G9228"/>
</dbReference>
<dbReference type="AlphaFoldDB" id="A0A8W8P174"/>
<protein>
    <recommendedName>
        <fullName evidence="5">CUB domain-containing protein</fullName>
    </recommendedName>
</protein>
<keyword evidence="1" id="KW-0812">Transmembrane</keyword>
<evidence type="ECO:0000313" key="3">
    <source>
        <dbReference type="EnsemblMetazoa" id="G9228.2:cds"/>
    </source>
</evidence>